<comment type="caution">
    <text evidence="1">The sequence shown here is derived from an EMBL/GenBank/DDBJ whole genome shotgun (WGS) entry which is preliminary data.</text>
</comment>
<name>A0ACC3CJU0_PYRYE</name>
<sequence>MTTMGCDIVAAAYEDEEFDGSDFSSSSSCSPAPSWPTLSEMMLRVADTRARARAALFIGGDWTDELSFSHYYHQHWANQMLHLTSLAALYFALFWAAAEHHAILPVAIAVIISTSYMAIDVPLGGAFLAGLGALAGAAMALVAVIGRDGHEAKRGVWTVGWAFSQLAGHAAFEGRLPAFRPAEALVVTPALMVLLVLFRTGWREDWAAAIRGRTDRWAGTEKFMWPSKSRGAAKTVADTE</sequence>
<proteinExistence type="predicted"/>
<reference evidence="1" key="1">
    <citation type="submission" date="2019-11" db="EMBL/GenBank/DDBJ databases">
        <title>Nori genome reveals adaptations in red seaweeds to the harsh intertidal environment.</title>
        <authorList>
            <person name="Wang D."/>
            <person name="Mao Y."/>
        </authorList>
    </citation>
    <scope>NUCLEOTIDE SEQUENCE</scope>
    <source>
        <tissue evidence="1">Gametophyte</tissue>
    </source>
</reference>
<organism evidence="1 2">
    <name type="scientific">Pyropia yezoensis</name>
    <name type="common">Susabi-nori</name>
    <name type="synonym">Porphyra yezoensis</name>
    <dbReference type="NCBI Taxonomy" id="2788"/>
    <lineage>
        <taxon>Eukaryota</taxon>
        <taxon>Rhodophyta</taxon>
        <taxon>Bangiophyceae</taxon>
        <taxon>Bangiales</taxon>
        <taxon>Bangiaceae</taxon>
        <taxon>Pyropia</taxon>
    </lineage>
</organism>
<keyword evidence="2" id="KW-1185">Reference proteome</keyword>
<accession>A0ACC3CJU0</accession>
<evidence type="ECO:0000313" key="2">
    <source>
        <dbReference type="Proteomes" id="UP000798662"/>
    </source>
</evidence>
<protein>
    <submittedName>
        <fullName evidence="1">Uncharacterized protein</fullName>
    </submittedName>
</protein>
<evidence type="ECO:0000313" key="1">
    <source>
        <dbReference type="EMBL" id="KAK1870042.1"/>
    </source>
</evidence>
<dbReference type="Proteomes" id="UP000798662">
    <property type="component" value="Chromosome 3"/>
</dbReference>
<dbReference type="EMBL" id="CM020620">
    <property type="protein sequence ID" value="KAK1870042.1"/>
    <property type="molecule type" value="Genomic_DNA"/>
</dbReference>
<gene>
    <name evidence="1" type="ORF">I4F81_012506</name>
</gene>